<dbReference type="Pfam" id="PF05235">
    <property type="entry name" value="CHAD"/>
    <property type="match status" value="1"/>
</dbReference>
<dbReference type="PROSITE" id="PS51708">
    <property type="entry name" value="CHAD"/>
    <property type="match status" value="1"/>
</dbReference>
<dbReference type="SMART" id="SM00880">
    <property type="entry name" value="CHAD"/>
    <property type="match status" value="1"/>
</dbReference>
<dbReference type="AlphaFoldDB" id="A0A856QMT7"/>
<reference evidence="2" key="1">
    <citation type="submission" date="2021-02" db="EMBL/GenBank/DDBJ databases">
        <title>Strain Y2R2, a novel species of the genus Halomonas.</title>
        <authorList>
            <person name="Huang H."/>
        </authorList>
    </citation>
    <scope>NUCLEOTIDE SEQUENCE</scope>
    <source>
        <strain evidence="2">Y2R2</strain>
    </source>
</reference>
<feature type="domain" description="CHAD" evidence="1">
    <location>
        <begin position="7"/>
        <end position="271"/>
    </location>
</feature>
<keyword evidence="3" id="KW-1185">Reference proteome</keyword>
<dbReference type="EMBL" id="CP038437">
    <property type="protein sequence ID" value="QEM81243.2"/>
    <property type="molecule type" value="Genomic_DNA"/>
</dbReference>
<dbReference type="Proteomes" id="UP000324285">
    <property type="component" value="Chromosome"/>
</dbReference>
<dbReference type="InterPro" id="IPR007899">
    <property type="entry name" value="CHAD_dom"/>
</dbReference>
<accession>A0A856QMT7</accession>
<dbReference type="InterPro" id="IPR038186">
    <property type="entry name" value="CHAD_dom_sf"/>
</dbReference>
<dbReference type="KEGG" id="hbh:E4T21_06620"/>
<sequence>MAKPLVRRRLGTVFEATTIELLDEACRAFPRIQDPQDSEGLHDFRVALRRLRSLFKDYIGYFPARAPRKLVTDLRDLARSTNTARDAEVMLAWLESQAEGAPAAERGAIAWWKERLSAQVGEEYAVLEGRVASFPLLDNRLRSAVKSLRKESSKTPRFGAVSAEVLEHLTEQLGEELSAMRGREDENALHRPRITGKRIRYLLRPWRKESELFERTEASMKAFQDAFGDLHDDLVRAEVLRTTVHQHVWEETELRLEAAVSTSGARAMAPRHLRGFMGLVAQHEQHTENNLQRVMALVKGPNRQQLDTCLAEAVAYMRG</sequence>
<evidence type="ECO:0000313" key="2">
    <source>
        <dbReference type="EMBL" id="QEM81243.2"/>
    </source>
</evidence>
<dbReference type="PANTHER" id="PTHR39339:SF1">
    <property type="entry name" value="CHAD DOMAIN-CONTAINING PROTEIN"/>
    <property type="match status" value="1"/>
</dbReference>
<dbReference type="Gene3D" id="1.40.20.10">
    <property type="entry name" value="CHAD domain"/>
    <property type="match status" value="1"/>
</dbReference>
<evidence type="ECO:0000259" key="1">
    <source>
        <dbReference type="PROSITE" id="PS51708"/>
    </source>
</evidence>
<name>A0A856QMT7_9GAMM</name>
<proteinExistence type="predicted"/>
<evidence type="ECO:0000313" key="3">
    <source>
        <dbReference type="Proteomes" id="UP000324285"/>
    </source>
</evidence>
<dbReference type="PANTHER" id="PTHR39339">
    <property type="entry name" value="SLR1444 PROTEIN"/>
    <property type="match status" value="1"/>
</dbReference>
<protein>
    <submittedName>
        <fullName evidence="2">CHAD domain-containing protein</fullName>
    </submittedName>
</protein>
<organism evidence="2 3">
    <name type="scientific">Halomonas binhaiensis</name>
    <dbReference type="NCBI Taxonomy" id="2562282"/>
    <lineage>
        <taxon>Bacteria</taxon>
        <taxon>Pseudomonadati</taxon>
        <taxon>Pseudomonadota</taxon>
        <taxon>Gammaproteobacteria</taxon>
        <taxon>Oceanospirillales</taxon>
        <taxon>Halomonadaceae</taxon>
        <taxon>Halomonas</taxon>
    </lineage>
</organism>
<gene>
    <name evidence="2" type="ORF">E4T21_06620</name>
</gene>
<dbReference type="RefSeq" id="WP_187775125.1">
    <property type="nucleotide sequence ID" value="NZ_CP038437.2"/>
</dbReference>